<protein>
    <submittedName>
        <fullName evidence="1">Uncharacterized protein</fullName>
    </submittedName>
</protein>
<organism evidence="1 2">
    <name type="scientific">Rhizobium daejeonense</name>
    <dbReference type="NCBI Taxonomy" id="240521"/>
    <lineage>
        <taxon>Bacteria</taxon>
        <taxon>Pseudomonadati</taxon>
        <taxon>Pseudomonadota</taxon>
        <taxon>Alphaproteobacteria</taxon>
        <taxon>Hyphomicrobiales</taxon>
        <taxon>Rhizobiaceae</taxon>
        <taxon>Rhizobium/Agrobacterium group</taxon>
        <taxon>Rhizobium</taxon>
    </lineage>
</organism>
<gene>
    <name evidence="1" type="ORF">G6N76_23090</name>
</gene>
<keyword evidence="2" id="KW-1185">Reference proteome</keyword>
<reference evidence="1 2" key="1">
    <citation type="submission" date="2020-02" db="EMBL/GenBank/DDBJ databases">
        <title>Genome sequence of the type strain CCBAU10050 of Rhizobium daejeonense.</title>
        <authorList>
            <person name="Gao J."/>
            <person name="Sun J."/>
        </authorList>
    </citation>
    <scope>NUCLEOTIDE SEQUENCE [LARGE SCALE GENOMIC DNA]</scope>
    <source>
        <strain evidence="1 2">CCBAU10050</strain>
    </source>
</reference>
<dbReference type="AlphaFoldDB" id="A0A6M1SE51"/>
<dbReference type="RefSeq" id="WP_163906543.1">
    <property type="nucleotide sequence ID" value="NZ_CP048428.1"/>
</dbReference>
<dbReference type="Proteomes" id="UP000477849">
    <property type="component" value="Unassembled WGS sequence"/>
</dbReference>
<dbReference type="EMBL" id="JAAKZH010000012">
    <property type="protein sequence ID" value="NGO66558.1"/>
    <property type="molecule type" value="Genomic_DNA"/>
</dbReference>
<proteinExistence type="predicted"/>
<evidence type="ECO:0000313" key="1">
    <source>
        <dbReference type="EMBL" id="NGO66558.1"/>
    </source>
</evidence>
<comment type="caution">
    <text evidence="1">The sequence shown here is derived from an EMBL/GenBank/DDBJ whole genome shotgun (WGS) entry which is preliminary data.</text>
</comment>
<name>A0A6M1SE51_9HYPH</name>
<evidence type="ECO:0000313" key="2">
    <source>
        <dbReference type="Proteomes" id="UP000477849"/>
    </source>
</evidence>
<accession>A0A6M1SE51</accession>
<sequence length="132" mass="14498">MSSRLHTTLLSAVIALAMAFGWLLPHQNGRDFRPAVSFVELSLHDERPSDMAGAFLRHSHETDGKDKRASGALHAHNSAEHLHETPNLTAGIPLKARSFGKAWYGVLEAADGSKAPYELLRPPRTLRPSREA</sequence>